<dbReference type="SUPFAM" id="SSF69695">
    <property type="entry name" value="SRP19"/>
    <property type="match status" value="1"/>
</dbReference>
<protein>
    <recommendedName>
        <fullName evidence="9">Signal recognition particle 19 kDa protein</fullName>
    </recommendedName>
</protein>
<dbReference type="Gene3D" id="3.30.56.30">
    <property type="entry name" value="Signal recognition particle, SRP19-like subunit"/>
    <property type="match status" value="1"/>
</dbReference>
<evidence type="ECO:0000256" key="6">
    <source>
        <dbReference type="ARBA" id="ARBA00023135"/>
    </source>
</evidence>
<dbReference type="GO" id="GO:0006617">
    <property type="term" value="P:SRP-dependent cotranslational protein targeting to membrane, signal sequence recognition"/>
    <property type="evidence" value="ECO:0007669"/>
    <property type="project" value="TreeGrafter"/>
</dbReference>
<evidence type="ECO:0000256" key="9">
    <source>
        <dbReference type="ARBA" id="ARBA00033772"/>
    </source>
</evidence>
<dbReference type="EMBL" id="LR790709">
    <property type="protein sequence ID" value="CAB3266571.1"/>
    <property type="molecule type" value="mRNA"/>
</dbReference>
<accession>A0A6F9DTR8</accession>
<evidence type="ECO:0000256" key="2">
    <source>
        <dbReference type="ARBA" id="ARBA00004604"/>
    </source>
</evidence>
<evidence type="ECO:0000256" key="1">
    <source>
        <dbReference type="ARBA" id="ARBA00004496"/>
    </source>
</evidence>
<sequence>MASTSQICVDKHLCIYPAYLNSKKTLANGRRVPKEKGCENPTCNEIKDVCASAGLKPIVENKLYPRELYRGDALYRGRIRVMLKNPDGSLVNDMIPDKKSLLLYLGSMIPKLKTRTQKGASGDNVSGQSQSKSKKGQKKRR</sequence>
<evidence type="ECO:0000256" key="10">
    <source>
        <dbReference type="ARBA" id="ARBA00045518"/>
    </source>
</evidence>
<dbReference type="PANTHER" id="PTHR17453">
    <property type="entry name" value="SIGNAL RECOGNITION PARTICLE 19 KD PROTEIN"/>
    <property type="match status" value="1"/>
</dbReference>
<dbReference type="FunFam" id="3.30.56.30:FF:000002">
    <property type="entry name" value="Signal recognition particle 19kDa"/>
    <property type="match status" value="1"/>
</dbReference>
<dbReference type="Pfam" id="PF01922">
    <property type="entry name" value="SRP19"/>
    <property type="match status" value="1"/>
</dbReference>
<reference evidence="12" key="1">
    <citation type="submission" date="2020-04" db="EMBL/GenBank/DDBJ databases">
        <authorList>
            <person name="Neveu A P."/>
        </authorList>
    </citation>
    <scope>NUCLEOTIDE SEQUENCE</scope>
    <source>
        <tissue evidence="12">Whole embryo</tissue>
    </source>
</reference>
<dbReference type="GO" id="GO:0005786">
    <property type="term" value="C:signal recognition particle, endoplasmic reticulum targeting"/>
    <property type="evidence" value="ECO:0007669"/>
    <property type="project" value="UniProtKB-KW"/>
</dbReference>
<evidence type="ECO:0000313" key="12">
    <source>
        <dbReference type="EMBL" id="CAB3266571.1"/>
    </source>
</evidence>
<keyword evidence="8" id="KW-0687">Ribonucleoprotein</keyword>
<feature type="region of interest" description="Disordered" evidence="11">
    <location>
        <begin position="115"/>
        <end position="141"/>
    </location>
</feature>
<dbReference type="AlphaFoldDB" id="A0A6F9DTR8"/>
<evidence type="ECO:0000256" key="8">
    <source>
        <dbReference type="ARBA" id="ARBA00023274"/>
    </source>
</evidence>
<comment type="similarity">
    <text evidence="3">Belongs to the SRP19 family.</text>
</comment>
<gene>
    <name evidence="12" type="primary">Srp19</name>
</gene>
<evidence type="ECO:0000256" key="4">
    <source>
        <dbReference type="ARBA" id="ARBA00022490"/>
    </source>
</evidence>
<keyword evidence="5" id="KW-0694">RNA-binding</keyword>
<evidence type="ECO:0000256" key="7">
    <source>
        <dbReference type="ARBA" id="ARBA00023242"/>
    </source>
</evidence>
<evidence type="ECO:0000256" key="5">
    <source>
        <dbReference type="ARBA" id="ARBA00022884"/>
    </source>
</evidence>
<dbReference type="GO" id="GO:0008312">
    <property type="term" value="F:7S RNA binding"/>
    <property type="evidence" value="ECO:0007669"/>
    <property type="project" value="InterPro"/>
</dbReference>
<keyword evidence="4" id="KW-0963">Cytoplasm</keyword>
<evidence type="ECO:0000256" key="11">
    <source>
        <dbReference type="SAM" id="MobiDB-lite"/>
    </source>
</evidence>
<evidence type="ECO:0000256" key="3">
    <source>
        <dbReference type="ARBA" id="ARBA00008910"/>
    </source>
</evidence>
<dbReference type="GO" id="GO:0005730">
    <property type="term" value="C:nucleolus"/>
    <property type="evidence" value="ECO:0007669"/>
    <property type="project" value="UniProtKB-SubCell"/>
</dbReference>
<keyword evidence="6" id="KW-0733">Signal recognition particle</keyword>
<dbReference type="InterPro" id="IPR036521">
    <property type="entry name" value="SRP19-like_sf"/>
</dbReference>
<dbReference type="PANTHER" id="PTHR17453:SF0">
    <property type="entry name" value="SIGNAL RECOGNITION PARTICLE 19 KDA PROTEIN"/>
    <property type="match status" value="1"/>
</dbReference>
<name>A0A6F9DTR8_9ASCI</name>
<organism evidence="12">
    <name type="scientific">Phallusia mammillata</name>
    <dbReference type="NCBI Taxonomy" id="59560"/>
    <lineage>
        <taxon>Eukaryota</taxon>
        <taxon>Metazoa</taxon>
        <taxon>Chordata</taxon>
        <taxon>Tunicata</taxon>
        <taxon>Ascidiacea</taxon>
        <taxon>Phlebobranchia</taxon>
        <taxon>Ascidiidae</taxon>
        <taxon>Phallusia</taxon>
    </lineage>
</organism>
<proteinExistence type="evidence at transcript level"/>
<dbReference type="InterPro" id="IPR002778">
    <property type="entry name" value="Signal_recog_particle_SRP19"/>
</dbReference>
<feature type="compositionally biased region" description="Basic residues" evidence="11">
    <location>
        <begin position="132"/>
        <end position="141"/>
    </location>
</feature>
<comment type="function">
    <text evidence="10">Component of the signal recognition particle (SRP) complex, a ribonucleoprotein complex that mediates the cotranslational targeting of secretory and membrane proteins to the endoplasmic reticulum (ER). Binds directly to 7SL RNA. Mediates binding of SRP54 to the SRP complex.</text>
</comment>
<keyword evidence="7" id="KW-0539">Nucleus</keyword>
<comment type="subcellular location">
    <subcellularLocation>
        <location evidence="1">Cytoplasm</location>
    </subcellularLocation>
    <subcellularLocation>
        <location evidence="2">Nucleus</location>
        <location evidence="2">Nucleolus</location>
    </subcellularLocation>
</comment>